<name>A0A2K8JR74_9HEMI</name>
<reference evidence="1" key="1">
    <citation type="journal article" date="2018" name="Cell. Mol. Life Sci.">
        <title>Giant fish-killing water bug reveals ancient and dynamic venom evolution in Heteroptera.</title>
        <authorList>
            <person name="Walker A.A."/>
            <person name="Hernandez-Vargas M.J."/>
            <person name="Corzo G."/>
            <person name="Fry B.G."/>
            <person name="King G.F."/>
        </authorList>
    </citation>
    <scope>NUCLEOTIDE SEQUENCE</scope>
</reference>
<dbReference type="AlphaFoldDB" id="A0A2K8JR74"/>
<accession>A0A2K8JR74</accession>
<evidence type="ECO:0000313" key="1">
    <source>
        <dbReference type="EMBL" id="ATU82443.1"/>
    </source>
</evidence>
<sequence>MNTLMAEVKKVEAEVQKEGGVKDTVEGMLKDVLESSRTKYQEFERMLHTQLDHSAH</sequence>
<proteinExistence type="evidence at transcript level"/>
<dbReference type="EMBL" id="MF683302">
    <property type="protein sequence ID" value="ATU82443.1"/>
    <property type="molecule type" value="mRNA"/>
</dbReference>
<protein>
    <submittedName>
        <fullName evidence="1">Venom protein family 24 protein 1</fullName>
    </submittedName>
</protein>
<organism evidence="1">
    <name type="scientific">Lethocerus distinctifemur</name>
    <dbReference type="NCBI Taxonomy" id="280095"/>
    <lineage>
        <taxon>Eukaryota</taxon>
        <taxon>Metazoa</taxon>
        <taxon>Ecdysozoa</taxon>
        <taxon>Arthropoda</taxon>
        <taxon>Hexapoda</taxon>
        <taxon>Insecta</taxon>
        <taxon>Pterygota</taxon>
        <taxon>Neoptera</taxon>
        <taxon>Paraneoptera</taxon>
        <taxon>Hemiptera</taxon>
        <taxon>Heteroptera</taxon>
        <taxon>Panheteroptera</taxon>
        <taxon>Nepomorpha</taxon>
        <taxon>Belostomatidae</taxon>
        <taxon>Lethocerinae</taxon>
        <taxon>Lethocerus</taxon>
    </lineage>
</organism>